<dbReference type="EMBL" id="ML210982">
    <property type="protein sequence ID" value="TFK93381.1"/>
    <property type="molecule type" value="Genomic_DNA"/>
</dbReference>
<proteinExistence type="predicted"/>
<keyword evidence="1" id="KW-1133">Transmembrane helix</keyword>
<organism evidence="2 3">
    <name type="scientific">Polyporus arcularius HHB13444</name>
    <dbReference type="NCBI Taxonomy" id="1314778"/>
    <lineage>
        <taxon>Eukaryota</taxon>
        <taxon>Fungi</taxon>
        <taxon>Dikarya</taxon>
        <taxon>Basidiomycota</taxon>
        <taxon>Agaricomycotina</taxon>
        <taxon>Agaricomycetes</taxon>
        <taxon>Polyporales</taxon>
        <taxon>Polyporaceae</taxon>
        <taxon>Polyporus</taxon>
    </lineage>
</organism>
<feature type="transmembrane region" description="Helical" evidence="1">
    <location>
        <begin position="69"/>
        <end position="94"/>
    </location>
</feature>
<evidence type="ECO:0000256" key="1">
    <source>
        <dbReference type="SAM" id="Phobius"/>
    </source>
</evidence>
<sequence length="99" mass="11313">MGQLSPSSDAPEEGDVLITVTDDEGRVRVGDRQLERNVLRKKTAARYPQSRYGVLARQRRWWKNREKHLILFIVIGTIIVNVLAAVAVIVWGTIYQRTP</sequence>
<dbReference type="Proteomes" id="UP000308197">
    <property type="component" value="Unassembled WGS sequence"/>
</dbReference>
<keyword evidence="3" id="KW-1185">Reference proteome</keyword>
<evidence type="ECO:0000313" key="2">
    <source>
        <dbReference type="EMBL" id="TFK93381.1"/>
    </source>
</evidence>
<gene>
    <name evidence="2" type="ORF">K466DRAFT_594401</name>
</gene>
<accession>A0A5C3PV95</accession>
<keyword evidence="1" id="KW-0812">Transmembrane</keyword>
<reference evidence="2 3" key="1">
    <citation type="journal article" date="2019" name="Nat. Ecol. Evol.">
        <title>Megaphylogeny resolves global patterns of mushroom evolution.</title>
        <authorList>
            <person name="Varga T."/>
            <person name="Krizsan K."/>
            <person name="Foldi C."/>
            <person name="Dima B."/>
            <person name="Sanchez-Garcia M."/>
            <person name="Sanchez-Ramirez S."/>
            <person name="Szollosi G.J."/>
            <person name="Szarkandi J.G."/>
            <person name="Papp V."/>
            <person name="Albert L."/>
            <person name="Andreopoulos W."/>
            <person name="Angelini C."/>
            <person name="Antonin V."/>
            <person name="Barry K.W."/>
            <person name="Bougher N.L."/>
            <person name="Buchanan P."/>
            <person name="Buyck B."/>
            <person name="Bense V."/>
            <person name="Catcheside P."/>
            <person name="Chovatia M."/>
            <person name="Cooper J."/>
            <person name="Damon W."/>
            <person name="Desjardin D."/>
            <person name="Finy P."/>
            <person name="Geml J."/>
            <person name="Haridas S."/>
            <person name="Hughes K."/>
            <person name="Justo A."/>
            <person name="Karasinski D."/>
            <person name="Kautmanova I."/>
            <person name="Kiss B."/>
            <person name="Kocsube S."/>
            <person name="Kotiranta H."/>
            <person name="LaButti K.M."/>
            <person name="Lechner B.E."/>
            <person name="Liimatainen K."/>
            <person name="Lipzen A."/>
            <person name="Lukacs Z."/>
            <person name="Mihaltcheva S."/>
            <person name="Morgado L.N."/>
            <person name="Niskanen T."/>
            <person name="Noordeloos M.E."/>
            <person name="Ohm R.A."/>
            <person name="Ortiz-Santana B."/>
            <person name="Ovrebo C."/>
            <person name="Racz N."/>
            <person name="Riley R."/>
            <person name="Savchenko A."/>
            <person name="Shiryaev A."/>
            <person name="Soop K."/>
            <person name="Spirin V."/>
            <person name="Szebenyi C."/>
            <person name="Tomsovsky M."/>
            <person name="Tulloss R.E."/>
            <person name="Uehling J."/>
            <person name="Grigoriev I.V."/>
            <person name="Vagvolgyi C."/>
            <person name="Papp T."/>
            <person name="Martin F.M."/>
            <person name="Miettinen O."/>
            <person name="Hibbett D.S."/>
            <person name="Nagy L.G."/>
        </authorList>
    </citation>
    <scope>NUCLEOTIDE SEQUENCE [LARGE SCALE GENOMIC DNA]</scope>
    <source>
        <strain evidence="2 3">HHB13444</strain>
    </source>
</reference>
<evidence type="ECO:0000313" key="3">
    <source>
        <dbReference type="Proteomes" id="UP000308197"/>
    </source>
</evidence>
<keyword evidence="1" id="KW-0472">Membrane</keyword>
<dbReference type="InParanoid" id="A0A5C3PV95"/>
<dbReference type="AlphaFoldDB" id="A0A5C3PV95"/>
<name>A0A5C3PV95_9APHY</name>
<protein>
    <submittedName>
        <fullName evidence="2">Uncharacterized protein</fullName>
    </submittedName>
</protein>